<protein>
    <submittedName>
        <fullName evidence="1">Uncharacterized protein</fullName>
    </submittedName>
</protein>
<sequence>MAVSQSTAFSPKIPQPSVISTTLSTPLFQEAASTGHRCRSIKFLTERQRPIVCSAISGSRGNETSSLVGANLLETVKVFDLDGNGIPVSDLWKDRKAVVAFARYFGCVLCRKRADYLAAKKDIMDASGVALVLIGPGSVDQAKTFFEQTKFKGEVYADPNHSSYEALKFVSGVLTTFTPKAGLKIIQSYILRQYSLTWKSIDKTGNFHLKGDCVQSGWQQGGIIVVGPGKTNISYIHKDREAGDDPDIEDILEACCS</sequence>
<reference evidence="2" key="1">
    <citation type="journal article" date="2016" name="Nat. Biotechnol.">
        <title>Sequencing wild and cultivated cassava and related species reveals extensive interspecific hybridization and genetic diversity.</title>
        <authorList>
            <person name="Bredeson J.V."/>
            <person name="Lyons J.B."/>
            <person name="Prochnik S.E."/>
            <person name="Wu G.A."/>
            <person name="Ha C.M."/>
            <person name="Edsinger-Gonzales E."/>
            <person name="Grimwood J."/>
            <person name="Schmutz J."/>
            <person name="Rabbi I.Y."/>
            <person name="Egesi C."/>
            <person name="Nauluvula P."/>
            <person name="Lebot V."/>
            <person name="Ndunguru J."/>
            <person name="Mkamilo G."/>
            <person name="Bart R.S."/>
            <person name="Setter T.L."/>
            <person name="Gleadow R.M."/>
            <person name="Kulakow P."/>
            <person name="Ferguson M.E."/>
            <person name="Rounsley S."/>
            <person name="Rokhsar D.S."/>
        </authorList>
    </citation>
    <scope>NUCLEOTIDE SEQUENCE [LARGE SCALE GENOMIC DNA]</scope>
    <source>
        <strain evidence="2">cv. AM560-2</strain>
    </source>
</reference>
<evidence type="ECO:0000313" key="2">
    <source>
        <dbReference type="Proteomes" id="UP000091857"/>
    </source>
</evidence>
<keyword evidence="2" id="KW-1185">Reference proteome</keyword>
<proteinExistence type="predicted"/>
<gene>
    <name evidence="1" type="ORF">MANES_08G001700v8</name>
</gene>
<name>A0ACB7H906_MANES</name>
<dbReference type="EMBL" id="CM004394">
    <property type="protein sequence ID" value="KAG8648470.1"/>
    <property type="molecule type" value="Genomic_DNA"/>
</dbReference>
<comment type="caution">
    <text evidence="1">The sequence shown here is derived from an EMBL/GenBank/DDBJ whole genome shotgun (WGS) entry which is preliminary data.</text>
</comment>
<dbReference type="Proteomes" id="UP000091857">
    <property type="component" value="Chromosome 8"/>
</dbReference>
<evidence type="ECO:0000313" key="1">
    <source>
        <dbReference type="EMBL" id="KAG8648470.1"/>
    </source>
</evidence>
<organism evidence="1 2">
    <name type="scientific">Manihot esculenta</name>
    <name type="common">Cassava</name>
    <name type="synonym">Jatropha manihot</name>
    <dbReference type="NCBI Taxonomy" id="3983"/>
    <lineage>
        <taxon>Eukaryota</taxon>
        <taxon>Viridiplantae</taxon>
        <taxon>Streptophyta</taxon>
        <taxon>Embryophyta</taxon>
        <taxon>Tracheophyta</taxon>
        <taxon>Spermatophyta</taxon>
        <taxon>Magnoliopsida</taxon>
        <taxon>eudicotyledons</taxon>
        <taxon>Gunneridae</taxon>
        <taxon>Pentapetalae</taxon>
        <taxon>rosids</taxon>
        <taxon>fabids</taxon>
        <taxon>Malpighiales</taxon>
        <taxon>Euphorbiaceae</taxon>
        <taxon>Crotonoideae</taxon>
        <taxon>Manihoteae</taxon>
        <taxon>Manihot</taxon>
    </lineage>
</organism>
<accession>A0ACB7H906</accession>